<dbReference type="OrthoDB" id="2108802at2759"/>
<proteinExistence type="predicted"/>
<dbReference type="Gene3D" id="3.20.20.70">
    <property type="entry name" value="Aldolase class I"/>
    <property type="match status" value="1"/>
</dbReference>
<reference evidence="6 7" key="2">
    <citation type="submission" date="2016-08" db="EMBL/GenBank/DDBJ databases">
        <title>Pervasive Adenine N6-methylation of Active Genes in Fungi.</title>
        <authorList>
            <consortium name="DOE Joint Genome Institute"/>
            <person name="Mondo S.J."/>
            <person name="Dannebaum R.O."/>
            <person name="Kuo R.C."/>
            <person name="Labutti K."/>
            <person name="Haridas S."/>
            <person name="Kuo A."/>
            <person name="Salamov A."/>
            <person name="Ahrendt S.R."/>
            <person name="Lipzen A."/>
            <person name="Sullivan W."/>
            <person name="Andreopoulos W.B."/>
            <person name="Clum A."/>
            <person name="Lindquist E."/>
            <person name="Daum C."/>
            <person name="Ramamoorthy G.K."/>
            <person name="Gryganskyi A."/>
            <person name="Culley D."/>
            <person name="Magnuson J.K."/>
            <person name="James T.Y."/>
            <person name="O'Malley M.A."/>
            <person name="Stajich J.E."/>
            <person name="Spatafora J.W."/>
            <person name="Visel A."/>
            <person name="Grigoriev I.V."/>
        </authorList>
    </citation>
    <scope>NUCLEOTIDE SEQUENCE [LARGE SCALE GENOMIC DNA]</scope>
    <source>
        <strain evidence="6 7">S4</strain>
    </source>
</reference>
<name>A0A1Y1X444_9FUNG</name>
<dbReference type="PANTHER" id="PTHR35273:SF2">
    <property type="entry name" value="ALPHA-GALACTOSIDASE"/>
    <property type="match status" value="1"/>
</dbReference>
<reference evidence="6 7" key="1">
    <citation type="submission" date="2016-08" db="EMBL/GenBank/DDBJ databases">
        <title>A Parts List for Fungal Cellulosomes Revealed by Comparative Genomics.</title>
        <authorList>
            <consortium name="DOE Joint Genome Institute"/>
            <person name="Haitjema C.H."/>
            <person name="Gilmore S.P."/>
            <person name="Henske J.K."/>
            <person name="Solomon K.V."/>
            <person name="De Groot R."/>
            <person name="Kuo A."/>
            <person name="Mondo S.J."/>
            <person name="Salamov A.A."/>
            <person name="Labutti K."/>
            <person name="Zhao Z."/>
            <person name="Chiniquy J."/>
            <person name="Barry K."/>
            <person name="Brewer H.M."/>
            <person name="Purvine S.O."/>
            <person name="Wright A.T."/>
            <person name="Boxma B."/>
            <person name="Van Alen T."/>
            <person name="Hackstein J.H."/>
            <person name="Baker S.E."/>
            <person name="Grigoriev I.V."/>
            <person name="O'Malley M.A."/>
        </authorList>
    </citation>
    <scope>NUCLEOTIDE SEQUENCE [LARGE SCALE GENOMIC DNA]</scope>
    <source>
        <strain evidence="6 7">S4</strain>
    </source>
</reference>
<evidence type="ECO:0000256" key="2">
    <source>
        <dbReference type="ARBA" id="ARBA00012755"/>
    </source>
</evidence>
<dbReference type="STRING" id="1754192.A0A1Y1X444"/>
<keyword evidence="7" id="KW-1185">Reference proteome</keyword>
<dbReference type="PANTHER" id="PTHR35273">
    <property type="entry name" value="ALPHA-1,4 POLYGALACTOSAMINIDASE, PUTATIVE (AFU_ORTHOLOGUE AFUA_3G07890)-RELATED"/>
    <property type="match status" value="1"/>
</dbReference>
<feature type="signal peptide" evidence="4">
    <location>
        <begin position="1"/>
        <end position="19"/>
    </location>
</feature>
<evidence type="ECO:0000256" key="1">
    <source>
        <dbReference type="ARBA" id="ARBA00001255"/>
    </source>
</evidence>
<dbReference type="InterPro" id="IPR013785">
    <property type="entry name" value="Aldolase_TIM"/>
</dbReference>
<feature type="domain" description="Glycoside-hydrolase family GH114 TIM-barrel" evidence="5">
    <location>
        <begin position="28"/>
        <end position="254"/>
    </location>
</feature>
<dbReference type="Proteomes" id="UP000193944">
    <property type="component" value="Unassembled WGS sequence"/>
</dbReference>
<feature type="compositionally biased region" description="Low complexity" evidence="3">
    <location>
        <begin position="336"/>
        <end position="351"/>
    </location>
</feature>
<gene>
    <name evidence="6" type="ORF">BCR32DRAFT_327726</name>
</gene>
<accession>A0A1Y1X444</accession>
<evidence type="ECO:0000313" key="7">
    <source>
        <dbReference type="Proteomes" id="UP000193944"/>
    </source>
</evidence>
<sequence>MNVLLPLSILITLVYNVSAKWIPSQDMKWNYILGVEPEEFDLDSENADVLGIGYLNSAETIQKYHDAGKMVICYFSVGTVADYDPDIKEYEAISGLVKTRHTQWPAERWIDFRVDGAKELIINRFKKAKEAGCDGIEPDHLGGYYHDEVKSWSNPLTMEDTVEYAKWLTEVAHDFGFSIGLKNGLGIIDQVGQYFDFAINESCTVYNECKRYNDFLASGKAVFGVSYGEVDDLKDSLCTNLKGYPISMIVKKSNALRQERTFFDVDKYCGYSPNYASTSAKSTSTSSSSSSSISRDVDLNSSKKDNSSSSSSKTTDKDSSSSSKTTAKSDEKSKTSKPQATSTSKNASSPSSYVTIKFKGNLDYTSNFYLGVPELKEYASFDIYKLSTEKSYKYRTWHVTSTDKPSFMYLSTGTYGSIGEPSNYCLDLGEYTNQEGYNYLSIVDCSKASHKFMFGGSYNGSVDIYDAEDNHLKDRSGNKLCLYYSMTPRISKCKNPSNKGNMGWNKFVM</sequence>
<keyword evidence="4" id="KW-0732">Signal</keyword>
<dbReference type="Pfam" id="PF03537">
    <property type="entry name" value="Glyco_hydro_114"/>
    <property type="match status" value="1"/>
</dbReference>
<dbReference type="InterPro" id="IPR004352">
    <property type="entry name" value="GH114_TIM-barrel"/>
</dbReference>
<comment type="caution">
    <text evidence="6">The sequence shown here is derived from an EMBL/GenBank/DDBJ whole genome shotgun (WGS) entry which is preliminary data.</text>
</comment>
<dbReference type="AlphaFoldDB" id="A0A1Y1X444"/>
<feature type="chain" id="PRO_5012530795" description="alpha-galactosidase" evidence="4">
    <location>
        <begin position="20"/>
        <end position="509"/>
    </location>
</feature>
<protein>
    <recommendedName>
        <fullName evidence="2">alpha-galactosidase</fullName>
        <ecNumber evidence="2">3.2.1.22</ecNumber>
    </recommendedName>
</protein>
<feature type="region of interest" description="Disordered" evidence="3">
    <location>
        <begin position="277"/>
        <end position="351"/>
    </location>
</feature>
<evidence type="ECO:0000259" key="5">
    <source>
        <dbReference type="Pfam" id="PF03537"/>
    </source>
</evidence>
<dbReference type="PROSITE" id="PS50231">
    <property type="entry name" value="RICIN_B_LECTIN"/>
    <property type="match status" value="1"/>
</dbReference>
<comment type="catalytic activity">
    <reaction evidence="1">
        <text>Hydrolysis of terminal, non-reducing alpha-D-galactose residues in alpha-D-galactosides, including galactose oligosaccharides, galactomannans and galactolipids.</text>
        <dbReference type="EC" id="3.2.1.22"/>
    </reaction>
</comment>
<dbReference type="InterPro" id="IPR017853">
    <property type="entry name" value="GH"/>
</dbReference>
<feature type="compositionally biased region" description="Low complexity" evidence="3">
    <location>
        <begin position="277"/>
        <end position="294"/>
    </location>
</feature>
<evidence type="ECO:0000256" key="3">
    <source>
        <dbReference type="SAM" id="MobiDB-lite"/>
    </source>
</evidence>
<dbReference type="EMBL" id="MCFG01000146">
    <property type="protein sequence ID" value="ORX80425.1"/>
    <property type="molecule type" value="Genomic_DNA"/>
</dbReference>
<evidence type="ECO:0000313" key="6">
    <source>
        <dbReference type="EMBL" id="ORX80425.1"/>
    </source>
</evidence>
<dbReference type="SUPFAM" id="SSF51445">
    <property type="entry name" value="(Trans)glycosidases"/>
    <property type="match status" value="1"/>
</dbReference>
<dbReference type="GO" id="GO:0004557">
    <property type="term" value="F:alpha-galactosidase activity"/>
    <property type="evidence" value="ECO:0007669"/>
    <property type="project" value="UniProtKB-EC"/>
</dbReference>
<evidence type="ECO:0000256" key="4">
    <source>
        <dbReference type="SAM" id="SignalP"/>
    </source>
</evidence>
<feature type="compositionally biased region" description="Basic and acidic residues" evidence="3">
    <location>
        <begin position="295"/>
        <end position="306"/>
    </location>
</feature>
<organism evidence="6 7">
    <name type="scientific">Anaeromyces robustus</name>
    <dbReference type="NCBI Taxonomy" id="1754192"/>
    <lineage>
        <taxon>Eukaryota</taxon>
        <taxon>Fungi</taxon>
        <taxon>Fungi incertae sedis</taxon>
        <taxon>Chytridiomycota</taxon>
        <taxon>Chytridiomycota incertae sedis</taxon>
        <taxon>Neocallimastigomycetes</taxon>
        <taxon>Neocallimastigales</taxon>
        <taxon>Neocallimastigaceae</taxon>
        <taxon>Anaeromyces</taxon>
    </lineage>
</organism>
<dbReference type="EC" id="3.2.1.22" evidence="2"/>